<feature type="region of interest" description="Disordered" evidence="6">
    <location>
        <begin position="114"/>
        <end position="133"/>
    </location>
</feature>
<gene>
    <name evidence="8" type="ORF">FJTKL_11804</name>
</gene>
<comment type="caution">
    <text evidence="8">The sequence shown here is derived from an EMBL/GenBank/DDBJ whole genome shotgun (WGS) entry which is preliminary data.</text>
</comment>
<evidence type="ECO:0008006" key="10">
    <source>
        <dbReference type="Google" id="ProtNLM"/>
    </source>
</evidence>
<evidence type="ECO:0000313" key="8">
    <source>
        <dbReference type="EMBL" id="KAL2281143.1"/>
    </source>
</evidence>
<evidence type="ECO:0000256" key="6">
    <source>
        <dbReference type="SAM" id="MobiDB-lite"/>
    </source>
</evidence>
<dbReference type="Proteomes" id="UP001600888">
    <property type="component" value="Unassembled WGS sequence"/>
</dbReference>
<evidence type="ECO:0000256" key="2">
    <source>
        <dbReference type="ARBA" id="ARBA00022692"/>
    </source>
</evidence>
<feature type="compositionally biased region" description="Polar residues" evidence="6">
    <location>
        <begin position="116"/>
        <end position="125"/>
    </location>
</feature>
<keyword evidence="2 7" id="KW-0812">Transmembrane</keyword>
<organism evidence="8 9">
    <name type="scientific">Diaporthe vaccinii</name>
    <dbReference type="NCBI Taxonomy" id="105482"/>
    <lineage>
        <taxon>Eukaryota</taxon>
        <taxon>Fungi</taxon>
        <taxon>Dikarya</taxon>
        <taxon>Ascomycota</taxon>
        <taxon>Pezizomycotina</taxon>
        <taxon>Sordariomycetes</taxon>
        <taxon>Sordariomycetidae</taxon>
        <taxon>Diaporthales</taxon>
        <taxon>Diaporthaceae</taxon>
        <taxon>Diaporthe</taxon>
        <taxon>Diaporthe eres species complex</taxon>
    </lineage>
</organism>
<sequence>MASRGVSTLKFVGTVSLGLLTGLSYTLSTLTVPTLLTLPSASTAARAFRSLTTTARTHLRTLAGISSTAFFLAFALSPRSARHPYLLYTSALVVISRLSVSDLVAPYLFAHPHAPVSSSHRQSSAARKDRSATRRMEASYDVIGSDVHSEATLDSASDRSIEDDTAAAADVNGEEVRGEVEAFLKKQVVSAATAGLGFLMAVVGIWGDGAVGYVSETVVNVVEF</sequence>
<dbReference type="InterPro" id="IPR051668">
    <property type="entry name" value="ATG33"/>
</dbReference>
<keyword evidence="9" id="KW-1185">Reference proteome</keyword>
<comment type="similarity">
    <text evidence="5">Belongs to the ATG33 family.</text>
</comment>
<comment type="subcellular location">
    <subcellularLocation>
        <location evidence="1">Membrane</location>
        <topology evidence="1">Multi-pass membrane protein</topology>
    </subcellularLocation>
</comment>
<protein>
    <recommendedName>
        <fullName evidence="10">Autophagy-related protein 33</fullName>
    </recommendedName>
</protein>
<feature type="transmembrane region" description="Helical" evidence="7">
    <location>
        <begin position="12"/>
        <end position="38"/>
    </location>
</feature>
<evidence type="ECO:0000256" key="4">
    <source>
        <dbReference type="ARBA" id="ARBA00023136"/>
    </source>
</evidence>
<evidence type="ECO:0000256" key="1">
    <source>
        <dbReference type="ARBA" id="ARBA00004141"/>
    </source>
</evidence>
<evidence type="ECO:0000256" key="5">
    <source>
        <dbReference type="ARBA" id="ARBA00038013"/>
    </source>
</evidence>
<proteinExistence type="inferred from homology"/>
<name>A0ABR4EFG6_9PEZI</name>
<reference evidence="8 9" key="1">
    <citation type="submission" date="2024-03" db="EMBL/GenBank/DDBJ databases">
        <title>A high-quality draft genome sequence of Diaporthe vaccinii, a causative agent of upright dieback and viscid rot disease in cranberry plants.</title>
        <authorList>
            <person name="Sarrasin M."/>
            <person name="Lang B.F."/>
            <person name="Burger G."/>
        </authorList>
    </citation>
    <scope>NUCLEOTIDE SEQUENCE [LARGE SCALE GENOMIC DNA]</scope>
    <source>
        <strain evidence="8 9">IS7</strain>
    </source>
</reference>
<keyword evidence="4 7" id="KW-0472">Membrane</keyword>
<evidence type="ECO:0000256" key="3">
    <source>
        <dbReference type="ARBA" id="ARBA00022989"/>
    </source>
</evidence>
<evidence type="ECO:0000313" key="9">
    <source>
        <dbReference type="Proteomes" id="UP001600888"/>
    </source>
</evidence>
<keyword evidence="3 7" id="KW-1133">Transmembrane helix</keyword>
<dbReference type="PANTHER" id="PTHR37278:SF1">
    <property type="entry name" value="AUTOPHAGY-RELATED PROTEIN 33-RELATED"/>
    <property type="match status" value="1"/>
</dbReference>
<feature type="transmembrane region" description="Helical" evidence="7">
    <location>
        <begin position="58"/>
        <end position="76"/>
    </location>
</feature>
<accession>A0ABR4EFG6</accession>
<dbReference type="PANTHER" id="PTHR37278">
    <property type="entry name" value="AUTOPHAGY-RELATED PROTEIN 33-RELATED"/>
    <property type="match status" value="1"/>
</dbReference>
<dbReference type="EMBL" id="JBAWTH010000059">
    <property type="protein sequence ID" value="KAL2281143.1"/>
    <property type="molecule type" value="Genomic_DNA"/>
</dbReference>
<evidence type="ECO:0000256" key="7">
    <source>
        <dbReference type="SAM" id="Phobius"/>
    </source>
</evidence>